<protein>
    <submittedName>
        <fullName evidence="2">Uncharacterized protein</fullName>
    </submittedName>
</protein>
<dbReference type="EMBL" id="LPWE01000011">
    <property type="protein sequence ID" value="ODR95048.1"/>
    <property type="molecule type" value="Genomic_DNA"/>
</dbReference>
<dbReference type="RefSeq" id="WP_141702025.1">
    <property type="nucleotide sequence ID" value="NZ_LPWE01000011.1"/>
</dbReference>
<feature type="signal peptide" evidence="1">
    <location>
        <begin position="1"/>
        <end position="21"/>
    </location>
</feature>
<feature type="chain" id="PRO_5009138412" evidence="1">
    <location>
        <begin position="22"/>
        <end position="114"/>
    </location>
</feature>
<evidence type="ECO:0000313" key="3">
    <source>
        <dbReference type="Proteomes" id="UP000094172"/>
    </source>
</evidence>
<evidence type="ECO:0000256" key="1">
    <source>
        <dbReference type="SAM" id="SignalP"/>
    </source>
</evidence>
<proteinExistence type="predicted"/>
<reference evidence="2 3" key="1">
    <citation type="journal article" date="2016" name="Environ. Microbiol.">
        <title>New Methyloceanibacter diversity from North Sea sediments includes methanotroph containing solely the soluble methane monooxygenase.</title>
        <authorList>
            <person name="Vekeman B."/>
            <person name="Kerckhof F.M."/>
            <person name="Cremers G."/>
            <person name="de Vos P."/>
            <person name="Vandamme P."/>
            <person name="Boon N."/>
            <person name="Op den Camp H.J."/>
            <person name="Heylen K."/>
        </authorList>
    </citation>
    <scope>NUCLEOTIDE SEQUENCE [LARGE SCALE GENOMIC DNA]</scope>
    <source>
        <strain evidence="2 3">R-67176</strain>
    </source>
</reference>
<dbReference type="Proteomes" id="UP000094172">
    <property type="component" value="Unassembled WGS sequence"/>
</dbReference>
<dbReference type="AlphaFoldDB" id="A0A1E3VND7"/>
<evidence type="ECO:0000313" key="2">
    <source>
        <dbReference type="EMBL" id="ODR95048.1"/>
    </source>
</evidence>
<keyword evidence="3" id="KW-1185">Reference proteome</keyword>
<comment type="caution">
    <text evidence="2">The sequence shown here is derived from an EMBL/GenBank/DDBJ whole genome shotgun (WGS) entry which is preliminary data.</text>
</comment>
<sequence>MLRAYCLTILCVALAPMPVHAKTLTAREVLDEMLNRTIVTRQFGMSVTMRYRPGGVVSAKALIGSVDGTWRAKGNKICSTFPSGPAKGTSCVSFMRAGPKQYVSSEGVRFRVID</sequence>
<gene>
    <name evidence="2" type="ORF">AUC70_04705</name>
</gene>
<accession>A0A1E3VND7</accession>
<keyword evidence="1" id="KW-0732">Signal</keyword>
<dbReference type="STRING" id="1774970.AUC70_04705"/>
<organism evidence="2 3">
    <name type="scientific">Methyloceanibacter stevinii</name>
    <dbReference type="NCBI Taxonomy" id="1774970"/>
    <lineage>
        <taxon>Bacteria</taxon>
        <taxon>Pseudomonadati</taxon>
        <taxon>Pseudomonadota</taxon>
        <taxon>Alphaproteobacteria</taxon>
        <taxon>Hyphomicrobiales</taxon>
        <taxon>Hyphomicrobiaceae</taxon>
        <taxon>Methyloceanibacter</taxon>
    </lineage>
</organism>
<name>A0A1E3VND7_9HYPH</name>